<feature type="domain" description="DOG1" evidence="1">
    <location>
        <begin position="5"/>
        <end position="225"/>
    </location>
</feature>
<dbReference type="PROSITE" id="PS51806">
    <property type="entry name" value="DOG1"/>
    <property type="match status" value="1"/>
</dbReference>
<reference evidence="2" key="1">
    <citation type="submission" date="2022-08" db="EMBL/GenBank/DDBJ databases">
        <authorList>
            <person name="Gutierrez-Valencia J."/>
        </authorList>
    </citation>
    <scope>NUCLEOTIDE SEQUENCE</scope>
</reference>
<dbReference type="PANTHER" id="PTHR46354">
    <property type="entry name" value="DOG1 DOMAIN-CONTAINING PROTEIN"/>
    <property type="match status" value="1"/>
</dbReference>
<dbReference type="Pfam" id="PF14144">
    <property type="entry name" value="DOG1"/>
    <property type="match status" value="1"/>
</dbReference>
<dbReference type="GO" id="GO:0043565">
    <property type="term" value="F:sequence-specific DNA binding"/>
    <property type="evidence" value="ECO:0007669"/>
    <property type="project" value="InterPro"/>
</dbReference>
<dbReference type="EMBL" id="CAMGYJ010000005">
    <property type="protein sequence ID" value="CAI0427190.1"/>
    <property type="molecule type" value="Genomic_DNA"/>
</dbReference>
<proteinExistence type="predicted"/>
<keyword evidence="3" id="KW-1185">Reference proteome</keyword>
<dbReference type="Proteomes" id="UP001154282">
    <property type="component" value="Unassembled WGS sequence"/>
</dbReference>
<dbReference type="PANTHER" id="PTHR46354:SF1">
    <property type="entry name" value="PROTEIN RESPONSE TO ABA AND SALT 1-RELATED"/>
    <property type="match status" value="1"/>
</dbReference>
<organism evidence="2 3">
    <name type="scientific">Linum tenue</name>
    <dbReference type="NCBI Taxonomy" id="586396"/>
    <lineage>
        <taxon>Eukaryota</taxon>
        <taxon>Viridiplantae</taxon>
        <taxon>Streptophyta</taxon>
        <taxon>Embryophyta</taxon>
        <taxon>Tracheophyta</taxon>
        <taxon>Spermatophyta</taxon>
        <taxon>Magnoliopsida</taxon>
        <taxon>eudicotyledons</taxon>
        <taxon>Gunneridae</taxon>
        <taxon>Pentapetalae</taxon>
        <taxon>rosids</taxon>
        <taxon>fabids</taxon>
        <taxon>Malpighiales</taxon>
        <taxon>Linaceae</taxon>
        <taxon>Linum</taxon>
    </lineage>
</organism>
<dbReference type="InterPro" id="IPR025422">
    <property type="entry name" value="TGA_domain"/>
</dbReference>
<dbReference type="AlphaFoldDB" id="A0AAV0KY72"/>
<accession>A0AAV0KY72</accession>
<dbReference type="InterPro" id="IPR051886">
    <property type="entry name" value="Seed_Dev/Stress_Resp_Reg"/>
</dbReference>
<gene>
    <name evidence="2" type="ORF">LITE_LOCUS21109</name>
</gene>
<comment type="caution">
    <text evidence="2">The sequence shown here is derived from an EMBL/GenBank/DDBJ whole genome shotgun (WGS) entry which is preliminary data.</text>
</comment>
<dbReference type="GO" id="GO:0006351">
    <property type="term" value="P:DNA-templated transcription"/>
    <property type="evidence" value="ECO:0007669"/>
    <property type="project" value="InterPro"/>
</dbReference>
<evidence type="ECO:0000259" key="1">
    <source>
        <dbReference type="PROSITE" id="PS51806"/>
    </source>
</evidence>
<name>A0AAV0KY72_9ROSI</name>
<evidence type="ECO:0000313" key="3">
    <source>
        <dbReference type="Proteomes" id="UP001154282"/>
    </source>
</evidence>
<protein>
    <recommendedName>
        <fullName evidence="1">DOG1 domain-containing protein</fullName>
    </recommendedName>
</protein>
<sequence length="229" mass="25693">MATATTPFESFFHQWLDRQETLLSQLLDALSPEKPEYGDHHLAALIEQSLSHYRLYYREKSAAASRDGACLFLSPPWLSSFERSLLWLGEFRPSTVFTLLRRVVPDLTPDQIRAVEVVRAETRREERMLTEAMAAIQESIASPAMLGLVRRTASQIDGERPQVDEAVDSLKSAMLSVMLSADSLRGVTVAGMVEALSPVQTAAFLVAAAEFQLSVRRWGRERDDQRVGR</sequence>
<evidence type="ECO:0000313" key="2">
    <source>
        <dbReference type="EMBL" id="CAI0427190.1"/>
    </source>
</evidence>